<comment type="caution">
    <text evidence="1">The sequence shown here is derived from an EMBL/GenBank/DDBJ whole genome shotgun (WGS) entry which is preliminary data.</text>
</comment>
<dbReference type="InterPro" id="IPR010021">
    <property type="entry name" value="PGPP1/Gep4"/>
</dbReference>
<proteinExistence type="predicted"/>
<dbReference type="InterPro" id="IPR036412">
    <property type="entry name" value="HAD-like_sf"/>
</dbReference>
<gene>
    <name evidence="1" type="ORF">CD122_09985</name>
</gene>
<sequence>MVLKLFPTICAKSIFHIDYEVVKELGYKAIIFDIDATLVPHGADTTPEVDALFNKIHNMGFKTLLLSNNSDERIKHFNRHIQTDYIPMADKPDSKGYIKAIRTLAVPKHQILVVGDQIFTDIVGANKCNLDTVLVDYLLHEGETKIGKKRRVEQLLLRLFALKPTVSPLQQAIIQKKQVRQPLSDRYPILYNVATKKETVKRYVKDAKQRQKFAVTKQNKTLPHVVHQETSYLIKKGKGIDLVLQKNKADNIALAASKMDHIVIQPGEYFSFWKLVGKITKKAGYKDGRVIVNNEVVAGMGGGLCNLANTLHLLVVHSPLEITELHTHSDALAPEQGERRPFQNGTSVSYNYVDYRFKNVTDQQIQVCFHVEDETLYAELRSEHAFPWKYRLVEENHRFVQENGKYYRKSKIYKVTENRETGEEQNKELLLDNRSEVMYDYDLIPQSLIRPE</sequence>
<dbReference type="NCBIfam" id="TIGR01549">
    <property type="entry name" value="HAD-SF-IA-v1"/>
    <property type="match status" value="1"/>
</dbReference>
<dbReference type="Proteomes" id="UP000242752">
    <property type="component" value="Unassembled WGS sequence"/>
</dbReference>
<dbReference type="InterPro" id="IPR052913">
    <property type="entry name" value="Glycopeptide_resist_protein"/>
</dbReference>
<dbReference type="EMBL" id="PPRF01000078">
    <property type="protein sequence ID" value="PNZ25431.1"/>
    <property type="molecule type" value="Genomic_DNA"/>
</dbReference>
<keyword evidence="2" id="KW-1185">Reference proteome</keyword>
<dbReference type="PANTHER" id="PTHR35788">
    <property type="entry name" value="EXPORTED PROTEIN-RELATED"/>
    <property type="match status" value="1"/>
</dbReference>
<evidence type="ECO:0000313" key="2">
    <source>
        <dbReference type="Proteomes" id="UP000242752"/>
    </source>
</evidence>
<dbReference type="OrthoDB" id="9813301at2"/>
<dbReference type="SUPFAM" id="SSF56784">
    <property type="entry name" value="HAD-like"/>
    <property type="match status" value="1"/>
</dbReference>
<dbReference type="InterPro" id="IPR006439">
    <property type="entry name" value="HAD-SF_hydro_IA"/>
</dbReference>
<organism evidence="1 2">
    <name type="scientific">Staphylococcus rostri</name>
    <dbReference type="NCBI Taxonomy" id="522262"/>
    <lineage>
        <taxon>Bacteria</taxon>
        <taxon>Bacillati</taxon>
        <taxon>Bacillota</taxon>
        <taxon>Bacilli</taxon>
        <taxon>Bacillales</taxon>
        <taxon>Staphylococcaceae</taxon>
        <taxon>Staphylococcus</taxon>
    </lineage>
</organism>
<dbReference type="AlphaFoldDB" id="A0A2K3YIL5"/>
<dbReference type="PANTHER" id="PTHR35788:SF1">
    <property type="entry name" value="EXPORTED PROTEIN"/>
    <property type="match status" value="1"/>
</dbReference>
<reference evidence="1 2" key="1">
    <citation type="submission" date="2017-08" db="EMBL/GenBank/DDBJ databases">
        <title>Draft genome sequences of 64 type strains of genus Staph aureus.</title>
        <authorList>
            <person name="Cole K."/>
            <person name="Golubchik T."/>
            <person name="Russell J."/>
            <person name="Foster D."/>
            <person name="Llewelyn M."/>
            <person name="Wilson D."/>
            <person name="Crook D."/>
            <person name="Paul J."/>
        </authorList>
    </citation>
    <scope>NUCLEOTIDE SEQUENCE [LARGE SCALE GENOMIC DNA]</scope>
    <source>
        <strain evidence="1 2">DSM 21968</strain>
    </source>
</reference>
<dbReference type="Pfam" id="PF04294">
    <property type="entry name" value="VanW"/>
    <property type="match status" value="1"/>
</dbReference>
<dbReference type="GO" id="GO:0008962">
    <property type="term" value="F:phosphatidylglycerophosphatase activity"/>
    <property type="evidence" value="ECO:0007669"/>
    <property type="project" value="InterPro"/>
</dbReference>
<evidence type="ECO:0000313" key="1">
    <source>
        <dbReference type="EMBL" id="PNZ25431.1"/>
    </source>
</evidence>
<protein>
    <submittedName>
        <fullName evidence="1">YqeG family HAD IIIA-type phosphatase</fullName>
    </submittedName>
</protein>
<name>A0A2K3YIL5_9STAP</name>
<dbReference type="InterPro" id="IPR007391">
    <property type="entry name" value="Vancomycin_resist_VanW"/>
</dbReference>
<accession>A0A2K3YIL5</accession>
<dbReference type="InterPro" id="IPR023214">
    <property type="entry name" value="HAD_sf"/>
</dbReference>
<dbReference type="RefSeq" id="WP_103358832.1">
    <property type="nucleotide sequence ID" value="NZ_CP113107.1"/>
</dbReference>
<dbReference type="Gene3D" id="3.40.50.1000">
    <property type="entry name" value="HAD superfamily/HAD-like"/>
    <property type="match status" value="1"/>
</dbReference>
<dbReference type="Pfam" id="PF00702">
    <property type="entry name" value="Hydrolase"/>
    <property type="match status" value="1"/>
</dbReference>
<dbReference type="NCBIfam" id="TIGR01668">
    <property type="entry name" value="YqeG_hyp_ppase"/>
    <property type="match status" value="1"/>
</dbReference>